<accession>A0A366XB37</accession>
<evidence type="ECO:0000256" key="2">
    <source>
        <dbReference type="ARBA" id="ARBA00023015"/>
    </source>
</evidence>
<protein>
    <submittedName>
        <fullName evidence="6">LysR family transcriptional regulator</fullName>
    </submittedName>
</protein>
<dbReference type="FunFam" id="3.40.190.10:FF:000017">
    <property type="entry name" value="Glycine cleavage system transcriptional activator"/>
    <property type="match status" value="1"/>
</dbReference>
<comment type="caution">
    <text evidence="6">The sequence shown here is derived from an EMBL/GenBank/DDBJ whole genome shotgun (WGS) entry which is preliminary data.</text>
</comment>
<dbReference type="PANTHER" id="PTHR30537">
    <property type="entry name" value="HTH-TYPE TRANSCRIPTIONAL REGULATOR"/>
    <property type="match status" value="1"/>
</dbReference>
<dbReference type="SUPFAM" id="SSF53850">
    <property type="entry name" value="Periplasmic binding protein-like II"/>
    <property type="match status" value="1"/>
</dbReference>
<dbReference type="EMBL" id="QOCE01000011">
    <property type="protein sequence ID" value="RBW60704.1"/>
    <property type="molecule type" value="Genomic_DNA"/>
</dbReference>
<reference evidence="6 7" key="1">
    <citation type="submission" date="2018-07" db="EMBL/GenBank/DDBJ databases">
        <title>Modular assembly of carbohydrate-degrading microbial communities in the ocean.</title>
        <authorList>
            <person name="Enke T.N."/>
            <person name="Datta M.S."/>
            <person name="Schwartzman J.A."/>
            <person name="Cermak N."/>
            <person name="Schmitz D.A."/>
            <person name="Barrere J."/>
            <person name="Cordero O.X."/>
        </authorList>
    </citation>
    <scope>NUCLEOTIDE SEQUENCE [LARGE SCALE GENOMIC DNA]</scope>
    <source>
        <strain evidence="6 7">C3M10</strain>
    </source>
</reference>
<dbReference type="GO" id="GO:0003700">
    <property type="term" value="F:DNA-binding transcription factor activity"/>
    <property type="evidence" value="ECO:0007669"/>
    <property type="project" value="InterPro"/>
</dbReference>
<gene>
    <name evidence="6" type="ORF">DS909_04415</name>
</gene>
<evidence type="ECO:0000256" key="3">
    <source>
        <dbReference type="ARBA" id="ARBA00023125"/>
    </source>
</evidence>
<dbReference type="CDD" id="cd08432">
    <property type="entry name" value="PBP2_GcdR_TrpI_HvrB_AmpR_like"/>
    <property type="match status" value="1"/>
</dbReference>
<evidence type="ECO:0000313" key="6">
    <source>
        <dbReference type="EMBL" id="RBW60704.1"/>
    </source>
</evidence>
<dbReference type="Pfam" id="PF00126">
    <property type="entry name" value="HTH_1"/>
    <property type="match status" value="1"/>
</dbReference>
<dbReference type="Proteomes" id="UP000252706">
    <property type="component" value="Unassembled WGS sequence"/>
</dbReference>
<keyword evidence="2" id="KW-0805">Transcription regulation</keyword>
<dbReference type="InterPro" id="IPR036388">
    <property type="entry name" value="WH-like_DNA-bd_sf"/>
</dbReference>
<evidence type="ECO:0000256" key="1">
    <source>
        <dbReference type="ARBA" id="ARBA00009437"/>
    </source>
</evidence>
<dbReference type="Gene3D" id="3.40.190.10">
    <property type="entry name" value="Periplasmic binding protein-like II"/>
    <property type="match status" value="2"/>
</dbReference>
<dbReference type="GO" id="GO:0006351">
    <property type="term" value="P:DNA-templated transcription"/>
    <property type="evidence" value="ECO:0007669"/>
    <property type="project" value="TreeGrafter"/>
</dbReference>
<dbReference type="PROSITE" id="PS50931">
    <property type="entry name" value="HTH_LYSR"/>
    <property type="match status" value="1"/>
</dbReference>
<keyword evidence="3" id="KW-0238">DNA-binding</keyword>
<dbReference type="InterPro" id="IPR058163">
    <property type="entry name" value="LysR-type_TF_proteobact-type"/>
</dbReference>
<comment type="similarity">
    <text evidence="1">Belongs to the LysR transcriptional regulatory family.</text>
</comment>
<dbReference type="PANTHER" id="PTHR30537:SF79">
    <property type="entry name" value="TRANSCRIPTIONAL REGULATOR-RELATED"/>
    <property type="match status" value="1"/>
</dbReference>
<sequence length="317" mass="35025">MIINLPYTALRAFEVVVRRASFSAAAEELGVSQSAVSQHVKSLEEWVGQDLLTRGARKSTPTREGVMLAQAIADGLGRISDVCADLRSRQRAENTIVISCLPGFAFIWLFPRLMRFDLAHPHLSISIATDTGQEKFGSAQADLGIRYGFGDNPGFHVEKLMEERIFPVCSPDLLQAGAPLTCPADLAHHTLLQDDNAQFGPASPDWDFWARSCQLHLPDPARTRRFGQSNMVLQAAIEGMGVAMGREPLVADALIEGRLVRPFSHVAKSHLAYWLVHRRGAESNRKITEFVDWIQEEARTQSDIPPPVLSSQPLINP</sequence>
<evidence type="ECO:0000313" key="7">
    <source>
        <dbReference type="Proteomes" id="UP000252706"/>
    </source>
</evidence>
<keyword evidence="4" id="KW-0804">Transcription</keyword>
<dbReference type="InterPro" id="IPR005119">
    <property type="entry name" value="LysR_subst-bd"/>
</dbReference>
<dbReference type="Pfam" id="PF03466">
    <property type="entry name" value="LysR_substrate"/>
    <property type="match status" value="1"/>
</dbReference>
<dbReference type="PRINTS" id="PR00039">
    <property type="entry name" value="HTHLYSR"/>
</dbReference>
<evidence type="ECO:0000259" key="5">
    <source>
        <dbReference type="PROSITE" id="PS50931"/>
    </source>
</evidence>
<feature type="domain" description="HTH lysR-type" evidence="5">
    <location>
        <begin position="5"/>
        <end position="62"/>
    </location>
</feature>
<organism evidence="6 7">
    <name type="scientific">Phaeobacter gallaeciensis</name>
    <dbReference type="NCBI Taxonomy" id="60890"/>
    <lineage>
        <taxon>Bacteria</taxon>
        <taxon>Pseudomonadati</taxon>
        <taxon>Pseudomonadota</taxon>
        <taxon>Alphaproteobacteria</taxon>
        <taxon>Rhodobacterales</taxon>
        <taxon>Roseobacteraceae</taxon>
        <taxon>Phaeobacter</taxon>
    </lineage>
</organism>
<dbReference type="InterPro" id="IPR036390">
    <property type="entry name" value="WH_DNA-bd_sf"/>
</dbReference>
<dbReference type="SUPFAM" id="SSF46785">
    <property type="entry name" value="Winged helix' DNA-binding domain"/>
    <property type="match status" value="1"/>
</dbReference>
<dbReference type="GO" id="GO:0043565">
    <property type="term" value="F:sequence-specific DNA binding"/>
    <property type="evidence" value="ECO:0007669"/>
    <property type="project" value="TreeGrafter"/>
</dbReference>
<dbReference type="Gene3D" id="1.10.10.10">
    <property type="entry name" value="Winged helix-like DNA-binding domain superfamily/Winged helix DNA-binding domain"/>
    <property type="match status" value="1"/>
</dbReference>
<dbReference type="InterPro" id="IPR000847">
    <property type="entry name" value="LysR_HTH_N"/>
</dbReference>
<proteinExistence type="inferred from homology"/>
<evidence type="ECO:0000256" key="4">
    <source>
        <dbReference type="ARBA" id="ARBA00023163"/>
    </source>
</evidence>
<dbReference type="OrthoDB" id="9813056at2"/>
<dbReference type="AlphaFoldDB" id="A0A366XB37"/>
<dbReference type="InterPro" id="IPR011991">
    <property type="entry name" value="ArsR-like_HTH"/>
</dbReference>
<dbReference type="CDD" id="cd00090">
    <property type="entry name" value="HTH_ARSR"/>
    <property type="match status" value="1"/>
</dbReference>
<name>A0A366XB37_9RHOB</name>